<protein>
    <recommendedName>
        <fullName evidence="4">Tat pathway signal sequence domain protein</fullName>
    </recommendedName>
</protein>
<evidence type="ECO:0000313" key="2">
    <source>
        <dbReference type="EMBL" id="TCW40115.1"/>
    </source>
</evidence>
<evidence type="ECO:0000256" key="1">
    <source>
        <dbReference type="SAM" id="SignalP"/>
    </source>
</evidence>
<comment type="caution">
    <text evidence="2">The sequence shown here is derived from an EMBL/GenBank/DDBJ whole genome shotgun (WGS) entry which is preliminary data.</text>
</comment>
<feature type="signal peptide" evidence="1">
    <location>
        <begin position="1"/>
        <end position="24"/>
    </location>
</feature>
<dbReference type="RefSeq" id="WP_123141573.1">
    <property type="nucleotide sequence ID" value="NZ_NRRH01000044.1"/>
</dbReference>
<accession>A0A4R4ALG6</accession>
<organism evidence="2 3">
    <name type="scientific">Marichromatium gracile</name>
    <name type="common">Chromatium gracile</name>
    <dbReference type="NCBI Taxonomy" id="1048"/>
    <lineage>
        <taxon>Bacteria</taxon>
        <taxon>Pseudomonadati</taxon>
        <taxon>Pseudomonadota</taxon>
        <taxon>Gammaproteobacteria</taxon>
        <taxon>Chromatiales</taxon>
        <taxon>Chromatiaceae</taxon>
        <taxon>Marichromatium</taxon>
    </lineage>
</organism>
<dbReference type="AlphaFoldDB" id="A0A4R4ALG6"/>
<reference evidence="2 3" key="1">
    <citation type="submission" date="2019-03" db="EMBL/GenBank/DDBJ databases">
        <title>Genomic Encyclopedia of Type Strains, Phase IV (KMG-IV): sequencing the most valuable type-strain genomes for metagenomic binning, comparative biology and taxonomic classification.</title>
        <authorList>
            <person name="Goeker M."/>
        </authorList>
    </citation>
    <scope>NUCLEOTIDE SEQUENCE [LARGE SCALE GENOMIC DNA]</scope>
    <source>
        <strain evidence="2 3">DSM 203</strain>
    </source>
</reference>
<name>A0A4R4ALG6_MARGR</name>
<proteinExistence type="predicted"/>
<sequence>MTQSSRIPSALALVTTLFCAPAQAATPPEGGLEVELNKLEQRADACVTYLVFGNRTAVDLTSLQLELVLFDDQGLIQQRLALEAAPLAAGKTSVKLFEVADTRCEQIGRILVNGIGACSSAEGTLTDCLQRIEPSSRLSTKLFK</sequence>
<dbReference type="EMBL" id="SMDC01000001">
    <property type="protein sequence ID" value="TCW40115.1"/>
    <property type="molecule type" value="Genomic_DNA"/>
</dbReference>
<evidence type="ECO:0008006" key="4">
    <source>
        <dbReference type="Google" id="ProtNLM"/>
    </source>
</evidence>
<keyword evidence="1" id="KW-0732">Signal</keyword>
<gene>
    <name evidence="2" type="ORF">EDC29_101532</name>
</gene>
<dbReference type="Proteomes" id="UP000295247">
    <property type="component" value="Unassembled WGS sequence"/>
</dbReference>
<feature type="chain" id="PRO_5020607185" description="Tat pathway signal sequence domain protein" evidence="1">
    <location>
        <begin position="25"/>
        <end position="144"/>
    </location>
</feature>
<evidence type="ECO:0000313" key="3">
    <source>
        <dbReference type="Proteomes" id="UP000295247"/>
    </source>
</evidence>